<dbReference type="Proteomes" id="UP000015103">
    <property type="component" value="Unassembled WGS sequence"/>
</dbReference>
<evidence type="ECO:0000313" key="2">
    <source>
        <dbReference type="Proteomes" id="UP000015103"/>
    </source>
</evidence>
<dbReference type="EMBL" id="ACPB03002302">
    <property type="status" value="NOT_ANNOTATED_CDS"/>
    <property type="molecule type" value="Genomic_DNA"/>
</dbReference>
<dbReference type="EnsemblMetazoa" id="RPRC014834-RA">
    <property type="protein sequence ID" value="RPRC014834-PA"/>
    <property type="gene ID" value="RPRC014834"/>
</dbReference>
<accession>T1IEW5</accession>
<dbReference type="VEuPathDB" id="VectorBase:RPRC014834"/>
<proteinExistence type="predicted"/>
<organism evidence="1 2">
    <name type="scientific">Rhodnius prolixus</name>
    <name type="common">Triatomid bug</name>
    <dbReference type="NCBI Taxonomy" id="13249"/>
    <lineage>
        <taxon>Eukaryota</taxon>
        <taxon>Metazoa</taxon>
        <taxon>Ecdysozoa</taxon>
        <taxon>Arthropoda</taxon>
        <taxon>Hexapoda</taxon>
        <taxon>Insecta</taxon>
        <taxon>Pterygota</taxon>
        <taxon>Neoptera</taxon>
        <taxon>Paraneoptera</taxon>
        <taxon>Hemiptera</taxon>
        <taxon>Heteroptera</taxon>
        <taxon>Panheteroptera</taxon>
        <taxon>Cimicomorpha</taxon>
        <taxon>Reduviidae</taxon>
        <taxon>Triatominae</taxon>
        <taxon>Rhodnius</taxon>
    </lineage>
</organism>
<name>T1IEW5_RHOPR</name>
<dbReference type="InParanoid" id="T1IEW5"/>
<dbReference type="HOGENOM" id="CLU_1867634_0_0_1"/>
<dbReference type="AlphaFoldDB" id="T1IEW5"/>
<evidence type="ECO:0000313" key="1">
    <source>
        <dbReference type="EnsemblMetazoa" id="RPRC014834-PA"/>
    </source>
</evidence>
<keyword evidence="2" id="KW-1185">Reference proteome</keyword>
<reference evidence="1" key="1">
    <citation type="submission" date="2015-05" db="UniProtKB">
        <authorList>
            <consortium name="EnsemblMetazoa"/>
        </authorList>
    </citation>
    <scope>IDENTIFICATION</scope>
</reference>
<sequence>MIIFFLLLQKFKMLKIMLLFMYGAILAGRYVTSASIDQACTCAIMNGDTVDAPVLEQTFNIAFTCDEEGKQTCRNLCVSLAEAAKSSGTGSLMLCEHIEEDTEIYVTVFSKVCDFPYAHSGLAYTNHLCCIDRKPGACKGE</sequence>
<protein>
    <submittedName>
        <fullName evidence="1">Uncharacterized protein</fullName>
    </submittedName>
</protein>